<dbReference type="EMBL" id="JBHLWN010000046">
    <property type="protein sequence ID" value="MFC0213202.1"/>
    <property type="molecule type" value="Genomic_DNA"/>
</dbReference>
<sequence>MRNSADRPLVVQKDLTVLLETHHPEAEELRANLSRFAELVKSPEHVQTYRMTPLTLWQAAAAGMSGEDLISWLEPYSKFPLPAGAAADIRKYVGRYGLLRLERVGEELLLVSEDTVVLGELMNYAFMQKYIVESRGERAVQVLREARGELKQELAKLGYPVSDMAGYHRGEALAIRLKGTTAGGADFRLRDYQEEAVDAFYRGGSTMGGSGVVVLPCGAGKTVIGIAAMAKLGCATLVLTSNVTSVRQWKREILDKTELTEEQVGEYTGETKEVKPVTIATYQIITHRKAKDEPFVHLALFNRRDWGLIVYDEVHLLPAPVFRATADIQATRRLGLTATLIREDGRESDVFSLIGPKRYELPWRKLERSGWIATVECTEIQVPLSEERRAAYAGAEARRQFRLAGENAAKLDITRTLLQKHAGEPTLIIGQYLEQLKLLSKLTGAPMISGETGHEERERLYAAFKAGRERVLIVSKVANFAVDLPDASVAIQVSGSFGSRQEEAQRLGRILRPKPGANKAYFYTIVSKDTKEQEFTMKRQLFLVEQGYSYSIVTVGGMASAERGGLHRVPSSLPEELVLT</sequence>
<dbReference type="InterPro" id="IPR001650">
    <property type="entry name" value="Helicase_C-like"/>
</dbReference>
<organism evidence="12 13">
    <name type="scientific">Paenibacillus chartarius</name>
    <dbReference type="NCBI Taxonomy" id="747481"/>
    <lineage>
        <taxon>Bacteria</taxon>
        <taxon>Bacillati</taxon>
        <taxon>Bacillota</taxon>
        <taxon>Bacilli</taxon>
        <taxon>Bacillales</taxon>
        <taxon>Paenibacillaceae</taxon>
        <taxon>Paenibacillus</taxon>
    </lineage>
</organism>
<dbReference type="InterPro" id="IPR050615">
    <property type="entry name" value="ATP-dep_DNA_Helicase"/>
</dbReference>
<dbReference type="NCBIfam" id="NF045503">
    <property type="entry name" value="repair_heli_XPB"/>
    <property type="match status" value="1"/>
</dbReference>
<evidence type="ECO:0000256" key="9">
    <source>
        <dbReference type="ARBA" id="ARBA00048988"/>
    </source>
</evidence>
<comment type="catalytic activity">
    <reaction evidence="7">
        <text>Couples ATP hydrolysis with the unwinding of duplex DNA by translocating in the 3'-5' direction.</text>
        <dbReference type="EC" id="5.6.2.4"/>
    </reaction>
</comment>
<dbReference type="InterPro" id="IPR006935">
    <property type="entry name" value="Helicase/UvrB_N"/>
</dbReference>
<evidence type="ECO:0000256" key="6">
    <source>
        <dbReference type="ARBA" id="ARBA00023235"/>
    </source>
</evidence>
<dbReference type="Pfam" id="PF04851">
    <property type="entry name" value="ResIII"/>
    <property type="match status" value="1"/>
</dbReference>
<dbReference type="PANTHER" id="PTHR11274">
    <property type="entry name" value="RAD25/XP-B DNA REPAIR HELICASE"/>
    <property type="match status" value="1"/>
</dbReference>
<comment type="catalytic activity">
    <reaction evidence="9">
        <text>ATP + H2O = ADP + phosphate + H(+)</text>
        <dbReference type="Rhea" id="RHEA:13065"/>
        <dbReference type="ChEBI" id="CHEBI:15377"/>
        <dbReference type="ChEBI" id="CHEBI:15378"/>
        <dbReference type="ChEBI" id="CHEBI:30616"/>
        <dbReference type="ChEBI" id="CHEBI:43474"/>
        <dbReference type="ChEBI" id="CHEBI:456216"/>
        <dbReference type="EC" id="5.6.2.4"/>
    </reaction>
</comment>
<dbReference type="InterPro" id="IPR032830">
    <property type="entry name" value="XPB/Ssl2_N"/>
</dbReference>
<dbReference type="SMART" id="SM00487">
    <property type="entry name" value="DEXDc"/>
    <property type="match status" value="1"/>
</dbReference>
<evidence type="ECO:0000259" key="10">
    <source>
        <dbReference type="PROSITE" id="PS51192"/>
    </source>
</evidence>
<dbReference type="SUPFAM" id="SSF52540">
    <property type="entry name" value="P-loop containing nucleoside triphosphate hydrolases"/>
    <property type="match status" value="2"/>
</dbReference>
<dbReference type="EC" id="5.6.2.4" evidence="8"/>
<evidence type="ECO:0000256" key="8">
    <source>
        <dbReference type="ARBA" id="ARBA00034808"/>
    </source>
</evidence>
<evidence type="ECO:0000313" key="12">
    <source>
        <dbReference type="EMBL" id="MFC0213202.1"/>
    </source>
</evidence>
<feature type="domain" description="Helicase C-terminal" evidence="11">
    <location>
        <begin position="412"/>
        <end position="566"/>
    </location>
</feature>
<evidence type="ECO:0000259" key="11">
    <source>
        <dbReference type="PROSITE" id="PS51194"/>
    </source>
</evidence>
<dbReference type="InterPro" id="IPR032438">
    <property type="entry name" value="ERCC3_RAD25_C"/>
</dbReference>
<evidence type="ECO:0000256" key="3">
    <source>
        <dbReference type="ARBA" id="ARBA00022801"/>
    </source>
</evidence>
<keyword evidence="4 12" id="KW-0347">Helicase</keyword>
<dbReference type="InterPro" id="IPR027417">
    <property type="entry name" value="P-loop_NTPase"/>
</dbReference>
<dbReference type="Pfam" id="PF13625">
    <property type="entry name" value="Helicase_C_3"/>
    <property type="match status" value="1"/>
</dbReference>
<evidence type="ECO:0000256" key="7">
    <source>
        <dbReference type="ARBA" id="ARBA00034617"/>
    </source>
</evidence>
<name>A0ABV6DKQ0_9BACL</name>
<reference evidence="12 13" key="1">
    <citation type="submission" date="2024-09" db="EMBL/GenBank/DDBJ databases">
        <authorList>
            <person name="Sun Q."/>
            <person name="Mori K."/>
        </authorList>
    </citation>
    <scope>NUCLEOTIDE SEQUENCE [LARGE SCALE GENOMIC DNA]</scope>
    <source>
        <strain evidence="12 13">CCM 7759</strain>
    </source>
</reference>
<dbReference type="PRINTS" id="PR00851">
    <property type="entry name" value="XRODRMPGMNTB"/>
</dbReference>
<comment type="caution">
    <text evidence="12">The sequence shown here is derived from an EMBL/GenBank/DDBJ whole genome shotgun (WGS) entry which is preliminary data.</text>
</comment>
<dbReference type="InterPro" id="IPR014001">
    <property type="entry name" value="Helicase_ATP-bd"/>
</dbReference>
<dbReference type="PANTHER" id="PTHR11274:SF0">
    <property type="entry name" value="GENERAL TRANSCRIPTION AND DNA REPAIR FACTOR IIH HELICASE SUBUNIT XPB"/>
    <property type="match status" value="1"/>
</dbReference>
<accession>A0ABV6DKQ0</accession>
<keyword evidence="3" id="KW-0378">Hydrolase</keyword>
<dbReference type="PROSITE" id="PS51192">
    <property type="entry name" value="HELICASE_ATP_BIND_1"/>
    <property type="match status" value="1"/>
</dbReference>
<dbReference type="CDD" id="cd18029">
    <property type="entry name" value="DEXHc_XPB"/>
    <property type="match status" value="1"/>
</dbReference>
<keyword evidence="6" id="KW-0413">Isomerase</keyword>
<keyword evidence="5" id="KW-0067">ATP-binding</keyword>
<dbReference type="GO" id="GO:0004386">
    <property type="term" value="F:helicase activity"/>
    <property type="evidence" value="ECO:0007669"/>
    <property type="project" value="UniProtKB-KW"/>
</dbReference>
<evidence type="ECO:0000256" key="2">
    <source>
        <dbReference type="ARBA" id="ARBA00022741"/>
    </source>
</evidence>
<protein>
    <recommendedName>
        <fullName evidence="8">DNA 3'-5' helicase</fullName>
        <ecNumber evidence="8">5.6.2.4</ecNumber>
    </recommendedName>
</protein>
<dbReference type="RefSeq" id="WP_377470472.1">
    <property type="nucleotide sequence ID" value="NZ_JBHLWN010000046.1"/>
</dbReference>
<dbReference type="Proteomes" id="UP001589776">
    <property type="component" value="Unassembled WGS sequence"/>
</dbReference>
<evidence type="ECO:0000256" key="1">
    <source>
        <dbReference type="ARBA" id="ARBA00006637"/>
    </source>
</evidence>
<evidence type="ECO:0000313" key="13">
    <source>
        <dbReference type="Proteomes" id="UP001589776"/>
    </source>
</evidence>
<proteinExistence type="inferred from homology"/>
<dbReference type="CDD" id="cd18789">
    <property type="entry name" value="SF2_C_XPB"/>
    <property type="match status" value="1"/>
</dbReference>
<keyword evidence="2" id="KW-0547">Nucleotide-binding</keyword>
<dbReference type="Pfam" id="PF16203">
    <property type="entry name" value="ERCC3_RAD25_C"/>
    <property type="match status" value="1"/>
</dbReference>
<evidence type="ECO:0000256" key="5">
    <source>
        <dbReference type="ARBA" id="ARBA00022840"/>
    </source>
</evidence>
<dbReference type="Gene3D" id="3.40.50.300">
    <property type="entry name" value="P-loop containing nucleotide triphosphate hydrolases"/>
    <property type="match status" value="2"/>
</dbReference>
<keyword evidence="13" id="KW-1185">Reference proteome</keyword>
<dbReference type="SMART" id="SM00490">
    <property type="entry name" value="HELICc"/>
    <property type="match status" value="1"/>
</dbReference>
<feature type="domain" description="Helicase ATP-binding" evidence="10">
    <location>
        <begin position="202"/>
        <end position="358"/>
    </location>
</feature>
<comment type="similarity">
    <text evidence="1">Belongs to the helicase family. RAD25/XPB subfamily.</text>
</comment>
<evidence type="ECO:0000256" key="4">
    <source>
        <dbReference type="ARBA" id="ARBA00022806"/>
    </source>
</evidence>
<gene>
    <name evidence="12" type="ORF">ACFFK0_12170</name>
</gene>
<dbReference type="PROSITE" id="PS51194">
    <property type="entry name" value="HELICASE_CTER"/>
    <property type="match status" value="1"/>
</dbReference>